<dbReference type="SUPFAM" id="SSF52335">
    <property type="entry name" value="Methylglyoxal synthase-like"/>
    <property type="match status" value="1"/>
</dbReference>
<proteinExistence type="predicted"/>
<dbReference type="SUPFAM" id="SSF50978">
    <property type="entry name" value="WD40 repeat-like"/>
    <property type="match status" value="1"/>
</dbReference>
<sequence length="285" mass="32861">MHKLHKHSSSCALAKRKDFKSVIIWISKLERILKYSHNEANSEEKTRIERQLGVPIWSLLWSPLQEDGTDILCIAEWNGVILFYTIGGEAIRRERSMTFIPFKVTHFPEDQYLLVCSSGTFSSWVWSCAVHLTTSYVALGSQDGTITYGDRYAYRENMTDVIIQHLITNQKIRIKYKDLVCRIAVYQNRLAVQLLEHVIIYEPSGTGDGMHYRIRDKLNQMFNCNLLIVTSNHLVLCLKIFSFKHTLRDAKLPVQDISEITGASEKLGGRVKILHPVFMLEFLPD</sequence>
<comment type="caution">
    <text evidence="4">The sequence shown here is derived from an EMBL/GenBank/DDBJ whole genome shotgun (WGS) entry which is preliminary data.</text>
</comment>
<protein>
    <recommendedName>
        <fullName evidence="3">IFT122 second beta-propeller domain-containing protein</fullName>
    </recommendedName>
</protein>
<evidence type="ECO:0000259" key="3">
    <source>
        <dbReference type="Pfam" id="PF23377"/>
    </source>
</evidence>
<dbReference type="InterPro" id="IPR036322">
    <property type="entry name" value="WD40_repeat_dom_sf"/>
</dbReference>
<evidence type="ECO:0000256" key="1">
    <source>
        <dbReference type="ARBA" id="ARBA00022574"/>
    </source>
</evidence>
<dbReference type="InterPro" id="IPR039857">
    <property type="entry name" value="Ift122/121"/>
</dbReference>
<dbReference type="Gene3D" id="3.40.50.1380">
    <property type="entry name" value="Methylglyoxal synthase-like domain"/>
    <property type="match status" value="1"/>
</dbReference>
<dbReference type="GO" id="GO:0097730">
    <property type="term" value="C:non-motile cilium"/>
    <property type="evidence" value="ECO:0007669"/>
    <property type="project" value="TreeGrafter"/>
</dbReference>
<dbReference type="EMBL" id="JADYXP020000022">
    <property type="protein sequence ID" value="KAL0102437.1"/>
    <property type="molecule type" value="Genomic_DNA"/>
</dbReference>
<dbReference type="AlphaFoldDB" id="A0AAW2EGW1"/>
<dbReference type="InterPro" id="IPR036914">
    <property type="entry name" value="MGS-like_dom_sf"/>
</dbReference>
<gene>
    <name evidence="4" type="ORF">PUN28_018006</name>
</gene>
<name>A0AAW2EGW1_9HYME</name>
<keyword evidence="5" id="KW-1185">Reference proteome</keyword>
<dbReference type="InterPro" id="IPR015943">
    <property type="entry name" value="WD40/YVTN_repeat-like_dom_sf"/>
</dbReference>
<dbReference type="PANTHER" id="PTHR12764">
    <property type="entry name" value="WD REPEAT DOMAIN-RELATED"/>
    <property type="match status" value="1"/>
</dbReference>
<reference evidence="4 5" key="1">
    <citation type="submission" date="2023-03" db="EMBL/GenBank/DDBJ databases">
        <title>High recombination rates correlate with genetic variation in Cardiocondyla obscurior ants.</title>
        <authorList>
            <person name="Errbii M."/>
        </authorList>
    </citation>
    <scope>NUCLEOTIDE SEQUENCE [LARGE SCALE GENOMIC DNA]</scope>
    <source>
        <strain evidence="4">Alpha-2009</strain>
        <tissue evidence="4">Whole body</tissue>
    </source>
</reference>
<dbReference type="GO" id="GO:0061512">
    <property type="term" value="P:protein localization to cilium"/>
    <property type="evidence" value="ECO:0007669"/>
    <property type="project" value="TreeGrafter"/>
</dbReference>
<dbReference type="Pfam" id="PF23377">
    <property type="entry name" value="Beta-prop_IFT122_2nd"/>
    <property type="match status" value="1"/>
</dbReference>
<dbReference type="Proteomes" id="UP001430953">
    <property type="component" value="Unassembled WGS sequence"/>
</dbReference>
<dbReference type="Gene3D" id="2.130.10.10">
    <property type="entry name" value="YVTN repeat-like/Quinoprotein amine dehydrogenase"/>
    <property type="match status" value="1"/>
</dbReference>
<dbReference type="GO" id="GO:0035721">
    <property type="term" value="P:intraciliary retrograde transport"/>
    <property type="evidence" value="ECO:0007669"/>
    <property type="project" value="TreeGrafter"/>
</dbReference>
<dbReference type="InterPro" id="IPR056152">
    <property type="entry name" value="Beta-prop_IFT122_2nd"/>
</dbReference>
<evidence type="ECO:0000256" key="2">
    <source>
        <dbReference type="ARBA" id="ARBA00022737"/>
    </source>
</evidence>
<organism evidence="4 5">
    <name type="scientific">Cardiocondyla obscurior</name>
    <dbReference type="NCBI Taxonomy" id="286306"/>
    <lineage>
        <taxon>Eukaryota</taxon>
        <taxon>Metazoa</taxon>
        <taxon>Ecdysozoa</taxon>
        <taxon>Arthropoda</taxon>
        <taxon>Hexapoda</taxon>
        <taxon>Insecta</taxon>
        <taxon>Pterygota</taxon>
        <taxon>Neoptera</taxon>
        <taxon>Endopterygota</taxon>
        <taxon>Hymenoptera</taxon>
        <taxon>Apocrita</taxon>
        <taxon>Aculeata</taxon>
        <taxon>Formicoidea</taxon>
        <taxon>Formicidae</taxon>
        <taxon>Myrmicinae</taxon>
        <taxon>Cardiocondyla</taxon>
    </lineage>
</organism>
<accession>A0AAW2EGW1</accession>
<keyword evidence="2" id="KW-0677">Repeat</keyword>
<dbReference type="GO" id="GO:0030991">
    <property type="term" value="C:intraciliary transport particle A"/>
    <property type="evidence" value="ECO:0007669"/>
    <property type="project" value="TreeGrafter"/>
</dbReference>
<evidence type="ECO:0000313" key="5">
    <source>
        <dbReference type="Proteomes" id="UP001430953"/>
    </source>
</evidence>
<dbReference type="GO" id="GO:1905515">
    <property type="term" value="P:non-motile cilium assembly"/>
    <property type="evidence" value="ECO:0007669"/>
    <property type="project" value="TreeGrafter"/>
</dbReference>
<feature type="domain" description="IFT122 second beta-propeller" evidence="3">
    <location>
        <begin position="148"/>
        <end position="239"/>
    </location>
</feature>
<dbReference type="PANTHER" id="PTHR12764:SF4">
    <property type="entry name" value="INTRAFLAGELLAR TRANSPORT PROTEIN 122 HOMOLOG"/>
    <property type="match status" value="1"/>
</dbReference>
<evidence type="ECO:0000313" key="4">
    <source>
        <dbReference type="EMBL" id="KAL0102437.1"/>
    </source>
</evidence>
<keyword evidence="1" id="KW-0853">WD repeat</keyword>